<dbReference type="EMBL" id="JAEACQ010000151">
    <property type="protein sequence ID" value="MBL7626894.1"/>
    <property type="molecule type" value="Genomic_DNA"/>
</dbReference>
<dbReference type="Proteomes" id="UP000604475">
    <property type="component" value="Unassembled WGS sequence"/>
</dbReference>
<protein>
    <submittedName>
        <fullName evidence="2">Uncharacterized protein</fullName>
    </submittedName>
</protein>
<reference evidence="2" key="1">
    <citation type="submission" date="2020-12" db="EMBL/GenBank/DDBJ databases">
        <title>Genomic characterization of non-nitrogen-fixing Frankia strains.</title>
        <authorList>
            <person name="Carlos-Shanley C."/>
            <person name="Guerra T."/>
            <person name="Hahn D."/>
        </authorList>
    </citation>
    <scope>NUCLEOTIDE SEQUENCE</scope>
    <source>
        <strain evidence="2">CN6</strain>
    </source>
</reference>
<evidence type="ECO:0000313" key="2">
    <source>
        <dbReference type="EMBL" id="MBL7626894.1"/>
    </source>
</evidence>
<gene>
    <name evidence="2" type="ORF">I7412_06870</name>
</gene>
<dbReference type="AlphaFoldDB" id="A0A937UKK0"/>
<proteinExistence type="predicted"/>
<feature type="compositionally biased region" description="Pro residues" evidence="1">
    <location>
        <begin position="45"/>
        <end position="55"/>
    </location>
</feature>
<organism evidence="2 3">
    <name type="scientific">Frankia nepalensis</name>
    <dbReference type="NCBI Taxonomy" id="1836974"/>
    <lineage>
        <taxon>Bacteria</taxon>
        <taxon>Bacillati</taxon>
        <taxon>Actinomycetota</taxon>
        <taxon>Actinomycetes</taxon>
        <taxon>Frankiales</taxon>
        <taxon>Frankiaceae</taxon>
        <taxon>Frankia</taxon>
    </lineage>
</organism>
<sequence>MTRMARLVDGSGQGGEVAVVSLSPPDEAGLVVRRRPLERRLSRPGRPPVRGPGRPPVLAARSALVVGDAEGLEFFEVRQTELTRVAASMGRMSHLLSVVMHPAGASPGRTALAVALADLLRAERGAGFPVVTCGVRPLAGARRSAVPHAVRVADGTAMREVIVWEVVAWDDLPTWLGALSVRRIAA</sequence>
<evidence type="ECO:0000313" key="3">
    <source>
        <dbReference type="Proteomes" id="UP000604475"/>
    </source>
</evidence>
<dbReference type="RefSeq" id="WP_203006745.1">
    <property type="nucleotide sequence ID" value="NZ_JADWYU010000106.1"/>
</dbReference>
<feature type="region of interest" description="Disordered" evidence="1">
    <location>
        <begin position="36"/>
        <end position="55"/>
    </location>
</feature>
<evidence type="ECO:0000256" key="1">
    <source>
        <dbReference type="SAM" id="MobiDB-lite"/>
    </source>
</evidence>
<keyword evidence="3" id="KW-1185">Reference proteome</keyword>
<accession>A0A937UKK0</accession>
<comment type="caution">
    <text evidence="2">The sequence shown here is derived from an EMBL/GenBank/DDBJ whole genome shotgun (WGS) entry which is preliminary data.</text>
</comment>
<name>A0A937UKK0_9ACTN</name>